<dbReference type="AlphaFoldDB" id="A0AA36BIE8"/>
<dbReference type="GO" id="GO:0043874">
    <property type="term" value="F:acireductone synthase activity"/>
    <property type="evidence" value="ECO:0007669"/>
    <property type="project" value="TreeGrafter"/>
</dbReference>
<accession>A0AA36BIE8</accession>
<proteinExistence type="predicted"/>
<dbReference type="Gene3D" id="3.40.50.1000">
    <property type="entry name" value="HAD superfamily/HAD-like"/>
    <property type="match status" value="1"/>
</dbReference>
<dbReference type="GO" id="GO:0019509">
    <property type="term" value="P:L-methionine salvage from methylthioadenosine"/>
    <property type="evidence" value="ECO:0007669"/>
    <property type="project" value="TreeGrafter"/>
</dbReference>
<protein>
    <submittedName>
        <fullName evidence="1">Enolase-phosphatase E1</fullName>
    </submittedName>
</protein>
<evidence type="ECO:0000313" key="2">
    <source>
        <dbReference type="Proteomes" id="UP001162480"/>
    </source>
</evidence>
<dbReference type="EMBL" id="OX597829">
    <property type="protein sequence ID" value="CAI9734664.1"/>
    <property type="molecule type" value="Genomic_DNA"/>
</dbReference>
<sequence>MGMKHYIYSSGSIASQKLLFSHVPEGNIIDLFSGFFDTLTGSKVESESYKKIVEEVNVKADEIMFLTDNPKEVAAATSAGVKCRIVIRDGNEALSEDDLSKFCTIHSFTELIKKEESEPSVSKKKNLKTEK</sequence>
<keyword evidence="2" id="KW-1185">Reference proteome</keyword>
<dbReference type="PANTHER" id="PTHR20371:SF1">
    <property type="entry name" value="ENOLASE-PHOSPHATASE E1"/>
    <property type="match status" value="1"/>
</dbReference>
<organism evidence="1 2">
    <name type="scientific">Octopus vulgaris</name>
    <name type="common">Common octopus</name>
    <dbReference type="NCBI Taxonomy" id="6645"/>
    <lineage>
        <taxon>Eukaryota</taxon>
        <taxon>Metazoa</taxon>
        <taxon>Spiralia</taxon>
        <taxon>Lophotrochozoa</taxon>
        <taxon>Mollusca</taxon>
        <taxon>Cephalopoda</taxon>
        <taxon>Coleoidea</taxon>
        <taxon>Octopodiformes</taxon>
        <taxon>Octopoda</taxon>
        <taxon>Incirrata</taxon>
        <taxon>Octopodidae</taxon>
        <taxon>Octopus</taxon>
    </lineage>
</organism>
<name>A0AA36BIE8_OCTVU</name>
<reference evidence="1" key="1">
    <citation type="submission" date="2023-08" db="EMBL/GenBank/DDBJ databases">
        <authorList>
            <person name="Alioto T."/>
            <person name="Alioto T."/>
            <person name="Gomez Garrido J."/>
        </authorList>
    </citation>
    <scope>NUCLEOTIDE SEQUENCE</scope>
</reference>
<dbReference type="InterPro" id="IPR023214">
    <property type="entry name" value="HAD_sf"/>
</dbReference>
<dbReference type="SUPFAM" id="SSF56784">
    <property type="entry name" value="HAD-like"/>
    <property type="match status" value="1"/>
</dbReference>
<gene>
    <name evidence="1" type="ORF">OCTVUL_1B009364</name>
</gene>
<dbReference type="Proteomes" id="UP001162480">
    <property type="component" value="Chromosome 16"/>
</dbReference>
<dbReference type="NCBIfam" id="TIGR01549">
    <property type="entry name" value="HAD-SF-IA-v1"/>
    <property type="match status" value="1"/>
</dbReference>
<dbReference type="PANTHER" id="PTHR20371">
    <property type="entry name" value="ENOLASE-PHOSPHATASE E1"/>
    <property type="match status" value="1"/>
</dbReference>
<dbReference type="InterPro" id="IPR006439">
    <property type="entry name" value="HAD-SF_hydro_IA"/>
</dbReference>
<evidence type="ECO:0000313" key="1">
    <source>
        <dbReference type="EMBL" id="CAI9734664.1"/>
    </source>
</evidence>
<dbReference type="InterPro" id="IPR036412">
    <property type="entry name" value="HAD-like_sf"/>
</dbReference>